<dbReference type="InterPro" id="IPR031311">
    <property type="entry name" value="CHIT_BIND_RR_consensus"/>
</dbReference>
<dbReference type="PANTHER" id="PTHR12236">
    <property type="entry name" value="STRUCTURAL CONTITUENT OF CUTICLE"/>
    <property type="match status" value="1"/>
</dbReference>
<dbReference type="GO" id="GO:0042302">
    <property type="term" value="F:structural constituent of cuticle"/>
    <property type="evidence" value="ECO:0007669"/>
    <property type="project" value="UniProtKB-UniRule"/>
</dbReference>
<accession>A0A8J9UEI3</accession>
<dbReference type="InterPro" id="IPR000618">
    <property type="entry name" value="Insect_cuticle"/>
</dbReference>
<keyword evidence="1 3" id="KW-0193">Cuticle</keyword>
<protein>
    <submittedName>
        <fullName evidence="5">Uncharacterized protein</fullName>
    </submittedName>
</protein>
<evidence type="ECO:0000313" key="5">
    <source>
        <dbReference type="EMBL" id="CAH0718627.1"/>
    </source>
</evidence>
<reference evidence="5" key="1">
    <citation type="submission" date="2021-12" db="EMBL/GenBank/DDBJ databases">
        <authorList>
            <person name="Martin H S."/>
        </authorList>
    </citation>
    <scope>NUCLEOTIDE SEQUENCE</scope>
</reference>
<dbReference type="PANTHER" id="PTHR12236:SF79">
    <property type="entry name" value="CUTICULAR PROTEIN 50CB-RELATED"/>
    <property type="match status" value="1"/>
</dbReference>
<dbReference type="InterPro" id="IPR051217">
    <property type="entry name" value="Insect_Cuticle_Struc_Prot"/>
</dbReference>
<dbReference type="EMBL" id="OV170233">
    <property type="protein sequence ID" value="CAH0718627.1"/>
    <property type="molecule type" value="Genomic_DNA"/>
</dbReference>
<evidence type="ECO:0000256" key="1">
    <source>
        <dbReference type="ARBA" id="ARBA00022460"/>
    </source>
</evidence>
<name>A0A8J9UEI3_9NEOP</name>
<dbReference type="PROSITE" id="PS00233">
    <property type="entry name" value="CHIT_BIND_RR_1"/>
    <property type="match status" value="1"/>
</dbReference>
<sequence length="503" mass="57512">MFIILFIITTVASQEIPTPASLIAPRNFNYHPYQIQFLKENKEPTKQGPVLFPNDSPPPPKPPLVVTSRPLIESIARSELSENNSIAQQSQINNIAYQPYYNQNFGKNPENILDQTLFGNDVNNNVEYQATTYGGGPYTDRLKKVQLNGYVRENVYDDYEIRTALPPIYKALGDHANQNLLDLQKKRVNYDNQPKNFDYTNHYENNDVSVDDRNAGYDQDQNQNYAFSYTVKDHKTGDDFSHSQQSSGSATNGEYRVRLPDGRTQIVSYTADENGYKANVRYDDEKTDNSDQRDYYNINNYNNNNLNSYNNNPNNFNNNANNYISNPNNYNSNANNFNNQLINANYNANIKQTIPVREESDYNSKEYYDYSSEYNNNYQPYTTKFNFNPVSTTVLIPTVRPSYDDIKDLFTQRVTSTPVYTDLLVGSNNQDTKYDSTTEKVVLIGNKNLYTSLVSTPKTQSIVGPTPASYLASTIASLRDRIAAKPILSNSFINRINKYLSFK</sequence>
<evidence type="ECO:0000313" key="6">
    <source>
        <dbReference type="Proteomes" id="UP000838878"/>
    </source>
</evidence>
<feature type="region of interest" description="Disordered" evidence="4">
    <location>
        <begin position="236"/>
        <end position="255"/>
    </location>
</feature>
<dbReference type="Proteomes" id="UP000838878">
    <property type="component" value="Chromosome 13"/>
</dbReference>
<gene>
    <name evidence="5" type="ORF">BINO364_LOCUS5070</name>
</gene>
<proteinExistence type="predicted"/>
<dbReference type="OrthoDB" id="6382199at2759"/>
<keyword evidence="6" id="KW-1185">Reference proteome</keyword>
<feature type="non-terminal residue" evidence="5">
    <location>
        <position position="503"/>
    </location>
</feature>
<organism evidence="5 6">
    <name type="scientific">Brenthis ino</name>
    <name type="common">lesser marbled fritillary</name>
    <dbReference type="NCBI Taxonomy" id="405034"/>
    <lineage>
        <taxon>Eukaryota</taxon>
        <taxon>Metazoa</taxon>
        <taxon>Ecdysozoa</taxon>
        <taxon>Arthropoda</taxon>
        <taxon>Hexapoda</taxon>
        <taxon>Insecta</taxon>
        <taxon>Pterygota</taxon>
        <taxon>Neoptera</taxon>
        <taxon>Endopterygota</taxon>
        <taxon>Lepidoptera</taxon>
        <taxon>Glossata</taxon>
        <taxon>Ditrysia</taxon>
        <taxon>Papilionoidea</taxon>
        <taxon>Nymphalidae</taxon>
        <taxon>Heliconiinae</taxon>
        <taxon>Argynnini</taxon>
        <taxon>Brenthis</taxon>
    </lineage>
</organism>
<dbReference type="GO" id="GO:0031012">
    <property type="term" value="C:extracellular matrix"/>
    <property type="evidence" value="ECO:0007669"/>
    <property type="project" value="TreeGrafter"/>
</dbReference>
<feature type="compositionally biased region" description="Polar residues" evidence="4">
    <location>
        <begin position="242"/>
        <end position="252"/>
    </location>
</feature>
<evidence type="ECO:0000256" key="2">
    <source>
        <dbReference type="ARBA" id="ARBA00022729"/>
    </source>
</evidence>
<evidence type="ECO:0000256" key="4">
    <source>
        <dbReference type="SAM" id="MobiDB-lite"/>
    </source>
</evidence>
<dbReference type="PROSITE" id="PS51155">
    <property type="entry name" value="CHIT_BIND_RR_2"/>
    <property type="match status" value="1"/>
</dbReference>
<keyword evidence="2" id="KW-0732">Signal</keyword>
<dbReference type="GO" id="GO:0005615">
    <property type="term" value="C:extracellular space"/>
    <property type="evidence" value="ECO:0007669"/>
    <property type="project" value="TreeGrafter"/>
</dbReference>
<dbReference type="Pfam" id="PF00379">
    <property type="entry name" value="Chitin_bind_4"/>
    <property type="match status" value="1"/>
</dbReference>
<dbReference type="AlphaFoldDB" id="A0A8J9UEI3"/>
<evidence type="ECO:0000256" key="3">
    <source>
        <dbReference type="PROSITE-ProRule" id="PRU00497"/>
    </source>
</evidence>